<evidence type="ECO:0000259" key="4">
    <source>
        <dbReference type="Pfam" id="PF00733"/>
    </source>
</evidence>
<feature type="domain" description="Asparagine synthetase" evidence="4">
    <location>
        <begin position="440"/>
        <end position="555"/>
    </location>
</feature>
<comment type="catalytic activity">
    <reaction evidence="3">
        <text>L-aspartate + L-glutamine + ATP + H2O = L-asparagine + L-glutamate + AMP + diphosphate + H(+)</text>
        <dbReference type="Rhea" id="RHEA:12228"/>
        <dbReference type="ChEBI" id="CHEBI:15377"/>
        <dbReference type="ChEBI" id="CHEBI:15378"/>
        <dbReference type="ChEBI" id="CHEBI:29985"/>
        <dbReference type="ChEBI" id="CHEBI:29991"/>
        <dbReference type="ChEBI" id="CHEBI:30616"/>
        <dbReference type="ChEBI" id="CHEBI:33019"/>
        <dbReference type="ChEBI" id="CHEBI:58048"/>
        <dbReference type="ChEBI" id="CHEBI:58359"/>
        <dbReference type="ChEBI" id="CHEBI:456215"/>
        <dbReference type="EC" id="6.3.5.4"/>
    </reaction>
</comment>
<reference evidence="6" key="1">
    <citation type="submission" date="2019-06" db="EMBL/GenBank/DDBJ databases">
        <title>The complete genome of Emcibacter congregatus ZYLT.</title>
        <authorList>
            <person name="Zhao Z."/>
        </authorList>
    </citation>
    <scope>NUCLEOTIDE SEQUENCE [LARGE SCALE GENOMIC DNA]</scope>
    <source>
        <strain evidence="6">MCCC 1A06723</strain>
    </source>
</reference>
<sequence>MTRKSKHDYYRHYHLSDPSGPAKGVILGRLFSKCQNSEENASKEEAPLISLSRLLETEGKSLTDNYWGNYIAFISRGSNNYVQLDPMGTFPCFMTRSSNVTTISSTIPDLLTATERPYSINCLVIGRYLRYGLERSQTGLSEIGKVLPGQFLKFSPFGVTISYPWTPLDYCNRGEDIDPSRASVTLRQLLCSTTQALAAPHKKILLKIGGLDSSLLLSCLSHTRSADDLSAITIYQDCPMGDERRFVREATGKVSIPLLEYPETASRLDEDQLSAAPLTALPLYYAQHGQFEKRLTEIIEEENFDAIFTGHAGDEILYAAATSYGAMDYLYNRLFPIKLFSFMMEAARMQNRSVWSLFPEILRSRFNKQPWSFYAQHGHGKSRLLDPDLQDQIRPGKDTHPWLTREASIPPGKYYHLFPLTKGLYALEFMGHAEDPPPVIMPYLSQPFVEYCLSLPSWRLTSDGMDRGLARLAFKNFVPDNILKRRSKFSSAYYLRTLVELNFDFIRDTLMDGLLVQNRIIHRQSLEQLLSKEQDTDTRDQAWLINFLNTEIWARKWENMGRFR</sequence>
<dbReference type="InterPro" id="IPR014729">
    <property type="entry name" value="Rossmann-like_a/b/a_fold"/>
</dbReference>
<evidence type="ECO:0000256" key="1">
    <source>
        <dbReference type="ARBA" id="ARBA00005187"/>
    </source>
</evidence>
<dbReference type="PANTHER" id="PTHR43284">
    <property type="entry name" value="ASPARAGINE SYNTHETASE (GLUTAMINE-HYDROLYZING)"/>
    <property type="match status" value="1"/>
</dbReference>
<dbReference type="SUPFAM" id="SSF52402">
    <property type="entry name" value="Adenine nucleotide alpha hydrolases-like"/>
    <property type="match status" value="1"/>
</dbReference>
<proteinExistence type="predicted"/>
<comment type="pathway">
    <text evidence="1">Amino-acid biosynthesis; L-asparagine biosynthesis; L-asparagine from L-aspartate (L-Gln route): step 1/1.</text>
</comment>
<dbReference type="Proteomes" id="UP000319148">
    <property type="component" value="Unassembled WGS sequence"/>
</dbReference>
<evidence type="ECO:0000313" key="5">
    <source>
        <dbReference type="EMBL" id="TPD59322.1"/>
    </source>
</evidence>
<dbReference type="InterPro" id="IPR051786">
    <property type="entry name" value="ASN_synthetase/amidase"/>
</dbReference>
<keyword evidence="6" id="KW-1185">Reference proteome</keyword>
<dbReference type="GO" id="GO:0006529">
    <property type="term" value="P:asparagine biosynthetic process"/>
    <property type="evidence" value="ECO:0007669"/>
    <property type="project" value="InterPro"/>
</dbReference>
<dbReference type="PANTHER" id="PTHR43284:SF1">
    <property type="entry name" value="ASPARAGINE SYNTHETASE"/>
    <property type="match status" value="1"/>
</dbReference>
<dbReference type="EC" id="6.3.5.4" evidence="2"/>
<evidence type="ECO:0000313" key="6">
    <source>
        <dbReference type="Proteomes" id="UP000319148"/>
    </source>
</evidence>
<organism evidence="5 6">
    <name type="scientific">Emcibacter nanhaiensis</name>
    <dbReference type="NCBI Taxonomy" id="1505037"/>
    <lineage>
        <taxon>Bacteria</taxon>
        <taxon>Pseudomonadati</taxon>
        <taxon>Pseudomonadota</taxon>
        <taxon>Alphaproteobacteria</taxon>
        <taxon>Emcibacterales</taxon>
        <taxon>Emcibacteraceae</taxon>
        <taxon>Emcibacter</taxon>
    </lineage>
</organism>
<dbReference type="Pfam" id="PF00733">
    <property type="entry name" value="Asn_synthase"/>
    <property type="match status" value="1"/>
</dbReference>
<dbReference type="Gene3D" id="3.40.50.620">
    <property type="entry name" value="HUPs"/>
    <property type="match status" value="2"/>
</dbReference>
<comment type="caution">
    <text evidence="5">The sequence shown here is derived from an EMBL/GenBank/DDBJ whole genome shotgun (WGS) entry which is preliminary data.</text>
</comment>
<dbReference type="InterPro" id="IPR001962">
    <property type="entry name" value="Asn_synthase"/>
</dbReference>
<gene>
    <name evidence="5" type="ORF">FIV46_11030</name>
</gene>
<name>A0A501PH08_9PROT</name>
<accession>A0A501PH08</accession>
<dbReference type="EMBL" id="VFIY01000014">
    <property type="protein sequence ID" value="TPD59322.1"/>
    <property type="molecule type" value="Genomic_DNA"/>
</dbReference>
<evidence type="ECO:0000256" key="3">
    <source>
        <dbReference type="ARBA" id="ARBA00048741"/>
    </source>
</evidence>
<dbReference type="GO" id="GO:0004066">
    <property type="term" value="F:asparagine synthase (glutamine-hydrolyzing) activity"/>
    <property type="evidence" value="ECO:0007669"/>
    <property type="project" value="UniProtKB-EC"/>
</dbReference>
<protein>
    <recommendedName>
        <fullName evidence="2">asparagine synthase (glutamine-hydrolyzing)</fullName>
        <ecNumber evidence="2">6.3.5.4</ecNumber>
    </recommendedName>
</protein>
<dbReference type="OrthoDB" id="7053173at2"/>
<dbReference type="AlphaFoldDB" id="A0A501PH08"/>
<evidence type="ECO:0000256" key="2">
    <source>
        <dbReference type="ARBA" id="ARBA00012737"/>
    </source>
</evidence>